<dbReference type="AlphaFoldDB" id="A0A645EDQ2"/>
<protein>
    <recommendedName>
        <fullName evidence="2">HTH cro/C1-type domain-containing protein</fullName>
    </recommendedName>
</protein>
<reference evidence="3" key="1">
    <citation type="submission" date="2019-08" db="EMBL/GenBank/DDBJ databases">
        <authorList>
            <person name="Kucharzyk K."/>
            <person name="Murdoch R.W."/>
            <person name="Higgins S."/>
            <person name="Loffler F."/>
        </authorList>
    </citation>
    <scope>NUCLEOTIDE SEQUENCE</scope>
</reference>
<dbReference type="PROSITE" id="PS50943">
    <property type="entry name" value="HTH_CROC1"/>
    <property type="match status" value="1"/>
</dbReference>
<gene>
    <name evidence="3" type="ORF">SDC9_145911</name>
</gene>
<comment type="caution">
    <text evidence="3">The sequence shown here is derived from an EMBL/GenBank/DDBJ whole genome shotgun (WGS) entry which is preliminary data.</text>
</comment>
<accession>A0A645EDQ2</accession>
<dbReference type="GO" id="GO:0003677">
    <property type="term" value="F:DNA binding"/>
    <property type="evidence" value="ECO:0007669"/>
    <property type="project" value="UniProtKB-KW"/>
</dbReference>
<dbReference type="InterPro" id="IPR010982">
    <property type="entry name" value="Lambda_DNA-bd_dom_sf"/>
</dbReference>
<evidence type="ECO:0000259" key="2">
    <source>
        <dbReference type="PROSITE" id="PS50943"/>
    </source>
</evidence>
<sequence>MFDTKKFGGYVSKLRKNSDMTQSELAERLNLTRQAVSKYETGDSFPDVTILVLIADTFGVTLDELINSGEPTRGEAAILDSAAKGRDVIAESLADIVNLAPLLKPSVLTKMSNGLSKQGIDISSIVKLAEYLNDEGVISLLESATYDTVNDELLEKLMPVLDDKSKGMIFQKILDGEIDWHLIKTIVPYAEYMSSQIEAAVVEGALPWEALSILHEGLKISWEKKKKDGEL</sequence>
<dbReference type="CDD" id="cd00093">
    <property type="entry name" value="HTH_XRE"/>
    <property type="match status" value="1"/>
</dbReference>
<dbReference type="PANTHER" id="PTHR46558">
    <property type="entry name" value="TRACRIPTIONAL REGULATORY PROTEIN-RELATED-RELATED"/>
    <property type="match status" value="1"/>
</dbReference>
<organism evidence="3">
    <name type="scientific">bioreactor metagenome</name>
    <dbReference type="NCBI Taxonomy" id="1076179"/>
    <lineage>
        <taxon>unclassified sequences</taxon>
        <taxon>metagenomes</taxon>
        <taxon>ecological metagenomes</taxon>
    </lineage>
</organism>
<feature type="domain" description="HTH cro/C1-type" evidence="2">
    <location>
        <begin position="11"/>
        <end position="65"/>
    </location>
</feature>
<dbReference type="SUPFAM" id="SSF47413">
    <property type="entry name" value="lambda repressor-like DNA-binding domains"/>
    <property type="match status" value="1"/>
</dbReference>
<dbReference type="SMART" id="SM00530">
    <property type="entry name" value="HTH_XRE"/>
    <property type="match status" value="1"/>
</dbReference>
<keyword evidence="1" id="KW-0238">DNA-binding</keyword>
<name>A0A645EDQ2_9ZZZZ</name>
<dbReference type="PANTHER" id="PTHR46558:SF4">
    <property type="entry name" value="DNA-BIDING PHAGE PROTEIN"/>
    <property type="match status" value="1"/>
</dbReference>
<evidence type="ECO:0000313" key="3">
    <source>
        <dbReference type="EMBL" id="MPM98722.1"/>
    </source>
</evidence>
<dbReference type="EMBL" id="VSSQ01044857">
    <property type="protein sequence ID" value="MPM98722.1"/>
    <property type="molecule type" value="Genomic_DNA"/>
</dbReference>
<proteinExistence type="predicted"/>
<dbReference type="Gene3D" id="1.10.260.40">
    <property type="entry name" value="lambda repressor-like DNA-binding domains"/>
    <property type="match status" value="1"/>
</dbReference>
<dbReference type="Pfam" id="PF01381">
    <property type="entry name" value="HTH_3"/>
    <property type="match status" value="1"/>
</dbReference>
<dbReference type="InterPro" id="IPR001387">
    <property type="entry name" value="Cro/C1-type_HTH"/>
</dbReference>
<evidence type="ECO:0000256" key="1">
    <source>
        <dbReference type="ARBA" id="ARBA00023125"/>
    </source>
</evidence>